<dbReference type="InterPro" id="IPR000560">
    <property type="entry name" value="His_Pase_clade-2"/>
</dbReference>
<dbReference type="RefSeq" id="WP_089840902.1">
    <property type="nucleotide sequence ID" value="NZ_FOZL01000001.1"/>
</dbReference>
<gene>
    <name evidence="4" type="ORF">SAMN05421771_3398</name>
</gene>
<dbReference type="GO" id="GO:0030288">
    <property type="term" value="C:outer membrane-bounded periplasmic space"/>
    <property type="evidence" value="ECO:0007669"/>
    <property type="project" value="TreeGrafter"/>
</dbReference>
<keyword evidence="5" id="KW-1185">Reference proteome</keyword>
<reference evidence="4 5" key="1">
    <citation type="submission" date="2016-10" db="EMBL/GenBank/DDBJ databases">
        <authorList>
            <person name="de Groot N.N."/>
        </authorList>
    </citation>
    <scope>NUCLEOTIDE SEQUENCE [LARGE SCALE GENOMIC DNA]</scope>
    <source>
        <strain evidence="4 5">DSM 21001</strain>
    </source>
</reference>
<evidence type="ECO:0000313" key="5">
    <source>
        <dbReference type="Proteomes" id="UP000199024"/>
    </source>
</evidence>
<keyword evidence="2" id="KW-0378">Hydrolase</keyword>
<evidence type="ECO:0000256" key="2">
    <source>
        <dbReference type="ARBA" id="ARBA00022801"/>
    </source>
</evidence>
<dbReference type="OrthoDB" id="395886at2"/>
<dbReference type="PANTHER" id="PTHR11567">
    <property type="entry name" value="ACID PHOSPHATASE-RELATED"/>
    <property type="match status" value="1"/>
</dbReference>
<dbReference type="Gene3D" id="3.40.50.1240">
    <property type="entry name" value="Phosphoglycerate mutase-like"/>
    <property type="match status" value="2"/>
</dbReference>
<feature type="signal peptide" evidence="3">
    <location>
        <begin position="1"/>
        <end position="21"/>
    </location>
</feature>
<evidence type="ECO:0000256" key="1">
    <source>
        <dbReference type="ARBA" id="ARBA00005375"/>
    </source>
</evidence>
<proteinExistence type="inferred from homology"/>
<dbReference type="AlphaFoldDB" id="A0A1I6MRB5"/>
<keyword evidence="3" id="KW-0732">Signal</keyword>
<feature type="chain" id="PRO_5011745523" evidence="3">
    <location>
        <begin position="22"/>
        <end position="425"/>
    </location>
</feature>
<sequence length="425" mass="45596">MAKLFAILAAVFALLTPALLAQRGSATTNADLKFVVYFSRHGVRSPTGKAAQYDKFSSAAWPTWPVAPGILTPHGYRLMELFGAYDRQKLAQQGLFAAAGCEAAGHVSFYADSDQRTRETGNALAAGLFPGCGIAVSSREEGTNDPLFHLPSEEVARADSALAVAAIAGRIGGSAGNPTEAYRAQIATFDHLLGTCGKTAASAKRSSLFDVPSTLEAGQGDHLAELRSPLNTASTLVENILLEYTEGMDKQQVGWGCADGATIRSLIALHTAATDFTQRTPAIAKLQASNLLKQIEGAMQQAVEQHPMPGVFSKPTDKALFLVGHDTNILNMAGALNLTWIADERRDDTAPGSTLIFELWKGRDTAAYTVKVFLSVQTLEQMRNTTVLTLDAPPERVPVFLPGCSRVDFSCSWSDFMRTLEDVQR</sequence>
<dbReference type="InterPro" id="IPR029033">
    <property type="entry name" value="His_PPase_superfam"/>
</dbReference>
<evidence type="ECO:0000313" key="4">
    <source>
        <dbReference type="EMBL" id="SFS18255.1"/>
    </source>
</evidence>
<name>A0A1I6MRB5_9BACT</name>
<dbReference type="EMBL" id="FOZL01000001">
    <property type="protein sequence ID" value="SFS18255.1"/>
    <property type="molecule type" value="Genomic_DNA"/>
</dbReference>
<dbReference type="Proteomes" id="UP000199024">
    <property type="component" value="Unassembled WGS sequence"/>
</dbReference>
<evidence type="ECO:0000256" key="3">
    <source>
        <dbReference type="SAM" id="SignalP"/>
    </source>
</evidence>
<dbReference type="PANTHER" id="PTHR11567:SF110">
    <property type="entry name" value="2-PHOSPHOXYLOSE PHOSPHATASE 1"/>
    <property type="match status" value="1"/>
</dbReference>
<dbReference type="CDD" id="cd07061">
    <property type="entry name" value="HP_HAP_like"/>
    <property type="match status" value="1"/>
</dbReference>
<comment type="similarity">
    <text evidence="1">Belongs to the histidine acid phosphatase family.</text>
</comment>
<dbReference type="InterPro" id="IPR050645">
    <property type="entry name" value="Histidine_acid_phosphatase"/>
</dbReference>
<protein>
    <submittedName>
        <fullName evidence="4">4-phytase / acid phosphatase</fullName>
    </submittedName>
</protein>
<accession>A0A1I6MRB5</accession>
<dbReference type="SUPFAM" id="SSF53254">
    <property type="entry name" value="Phosphoglycerate mutase-like"/>
    <property type="match status" value="1"/>
</dbReference>
<dbReference type="STRING" id="474950.SAMN05421771_3398"/>
<dbReference type="GO" id="GO:0050308">
    <property type="term" value="F:sugar-phosphatase activity"/>
    <property type="evidence" value="ECO:0007669"/>
    <property type="project" value="TreeGrafter"/>
</dbReference>
<organism evidence="4 5">
    <name type="scientific">Granulicella pectinivorans</name>
    <dbReference type="NCBI Taxonomy" id="474950"/>
    <lineage>
        <taxon>Bacteria</taxon>
        <taxon>Pseudomonadati</taxon>
        <taxon>Acidobacteriota</taxon>
        <taxon>Terriglobia</taxon>
        <taxon>Terriglobales</taxon>
        <taxon>Acidobacteriaceae</taxon>
        <taxon>Granulicella</taxon>
    </lineage>
</organism>
<dbReference type="Pfam" id="PF00328">
    <property type="entry name" value="His_Phos_2"/>
    <property type="match status" value="1"/>
</dbReference>